<keyword evidence="1" id="KW-0812">Transmembrane</keyword>
<keyword evidence="1" id="KW-1133">Transmembrane helix</keyword>
<sequence>MFRFDVLLIAAILVQPAVLEALEANLSPDTVVIRFLLAIPLVALGRFILVLLLNRPSVVEPQD</sequence>
<gene>
    <name evidence="2" type="ORF">LWF01_19200</name>
</gene>
<keyword evidence="1" id="KW-0472">Membrane</keyword>
<accession>A0ABY8QV01</accession>
<evidence type="ECO:0000256" key="1">
    <source>
        <dbReference type="SAM" id="Phobius"/>
    </source>
</evidence>
<dbReference type="Proteomes" id="UP001209083">
    <property type="component" value="Chromosome"/>
</dbReference>
<feature type="transmembrane region" description="Helical" evidence="1">
    <location>
        <begin position="31"/>
        <end position="53"/>
    </location>
</feature>
<organism evidence="2 3">
    <name type="scientific">Saxibacter everestensis</name>
    <dbReference type="NCBI Taxonomy" id="2909229"/>
    <lineage>
        <taxon>Bacteria</taxon>
        <taxon>Bacillati</taxon>
        <taxon>Actinomycetota</taxon>
        <taxon>Actinomycetes</taxon>
        <taxon>Micrococcales</taxon>
        <taxon>Brevibacteriaceae</taxon>
        <taxon>Saxibacter</taxon>
    </lineage>
</organism>
<keyword evidence="3" id="KW-1185">Reference proteome</keyword>
<dbReference type="RefSeq" id="WP_349638978.1">
    <property type="nucleotide sequence ID" value="NZ_CP090958.1"/>
</dbReference>
<name>A0ABY8QV01_9MICO</name>
<reference evidence="2 3" key="1">
    <citation type="submission" date="2023-05" db="EMBL/GenBank/DDBJ databases">
        <title>Lithophilousrod everest ZFBP1038 complete genpme.</title>
        <authorList>
            <person name="Tian M."/>
        </authorList>
    </citation>
    <scope>NUCLEOTIDE SEQUENCE [LARGE SCALE GENOMIC DNA]</scope>
    <source>
        <strain evidence="2 3">ZFBP1038</strain>
    </source>
</reference>
<proteinExistence type="predicted"/>
<evidence type="ECO:0000313" key="3">
    <source>
        <dbReference type="Proteomes" id="UP001209083"/>
    </source>
</evidence>
<protein>
    <submittedName>
        <fullName evidence="2">Uncharacterized protein</fullName>
    </submittedName>
</protein>
<dbReference type="EMBL" id="CP090958">
    <property type="protein sequence ID" value="WGW12179.1"/>
    <property type="molecule type" value="Genomic_DNA"/>
</dbReference>
<evidence type="ECO:0000313" key="2">
    <source>
        <dbReference type="EMBL" id="WGW12179.1"/>
    </source>
</evidence>